<dbReference type="SMART" id="SM00256">
    <property type="entry name" value="FBOX"/>
    <property type="match status" value="1"/>
</dbReference>
<dbReference type="EMBL" id="JBBBZM010000222">
    <property type="protein sequence ID" value="KAL0631676.1"/>
    <property type="molecule type" value="Genomic_DNA"/>
</dbReference>
<gene>
    <name evidence="2" type="ORF">Q9L58_009456</name>
</gene>
<dbReference type="InterPro" id="IPR001810">
    <property type="entry name" value="F-box_dom"/>
</dbReference>
<proteinExistence type="predicted"/>
<name>A0ABR3G7X4_9PEZI</name>
<dbReference type="SUPFAM" id="SSF81383">
    <property type="entry name" value="F-box domain"/>
    <property type="match status" value="1"/>
</dbReference>
<accession>A0ABR3G7X4</accession>
<dbReference type="Proteomes" id="UP001447188">
    <property type="component" value="Unassembled WGS sequence"/>
</dbReference>
<feature type="domain" description="F-box" evidence="1">
    <location>
        <begin position="1"/>
        <end position="37"/>
    </location>
</feature>
<evidence type="ECO:0000259" key="1">
    <source>
        <dbReference type="PROSITE" id="PS50181"/>
    </source>
</evidence>
<sequence>MTTLQTLPLEILTEILSSLSCNDLTQIARVSQKLHAVSQSFLYTAPCVRSFCGFSTPPSTRIQLRPDPPSLQLFLRTLLSPGGEEIAAQVRSLRLEWDTIPADQPRHLPSNVAGIFAAAASRIGLRQCLAFQNVQVVLLLHILPQLRILDLRLPSSCDPANHPTGRDLARPPTGARLQHLYQLQNFRCSLPSSHDSVKHFIGRDLARPPTGARPLPLYQLQEFRCSPGKKEGPIDPEILLILIGMPNMRILDVQIIDSFHYPLVAPTRTSGVTKLCLRRAVVSPWSLGVILSTTVALTHFSYFMKSYRPVLDISYIGPALAPLRGTLQLLHITIDGGSFSSGVRANVIGTIGSFRDWPRLRTLRCPLLLLLGRGGCIDTPRLVDILPVGLRELEILRDKSWDEEKQIQQVLPVLRLKKTVAPVLERLSMALWRGVVDISELEELRCACNEAAVLLIDRMPRG</sequence>
<dbReference type="PROSITE" id="PS50181">
    <property type="entry name" value="FBOX"/>
    <property type="match status" value="1"/>
</dbReference>
<dbReference type="InterPro" id="IPR036047">
    <property type="entry name" value="F-box-like_dom_sf"/>
</dbReference>
<dbReference type="Pfam" id="PF12937">
    <property type="entry name" value="F-box-like"/>
    <property type="match status" value="1"/>
</dbReference>
<evidence type="ECO:0000313" key="3">
    <source>
        <dbReference type="Proteomes" id="UP001447188"/>
    </source>
</evidence>
<dbReference type="CDD" id="cd09917">
    <property type="entry name" value="F-box_SF"/>
    <property type="match status" value="1"/>
</dbReference>
<evidence type="ECO:0000313" key="2">
    <source>
        <dbReference type="EMBL" id="KAL0631676.1"/>
    </source>
</evidence>
<organism evidence="2 3">
    <name type="scientific">Discina gigas</name>
    <dbReference type="NCBI Taxonomy" id="1032678"/>
    <lineage>
        <taxon>Eukaryota</taxon>
        <taxon>Fungi</taxon>
        <taxon>Dikarya</taxon>
        <taxon>Ascomycota</taxon>
        <taxon>Pezizomycotina</taxon>
        <taxon>Pezizomycetes</taxon>
        <taxon>Pezizales</taxon>
        <taxon>Discinaceae</taxon>
        <taxon>Discina</taxon>
    </lineage>
</organism>
<protein>
    <recommendedName>
        <fullName evidence="1">F-box domain-containing protein</fullName>
    </recommendedName>
</protein>
<dbReference type="Gene3D" id="1.20.1280.50">
    <property type="match status" value="1"/>
</dbReference>
<comment type="caution">
    <text evidence="2">The sequence shown here is derived from an EMBL/GenBank/DDBJ whole genome shotgun (WGS) entry which is preliminary data.</text>
</comment>
<keyword evidence="3" id="KW-1185">Reference proteome</keyword>
<reference evidence="2 3" key="1">
    <citation type="submission" date="2024-02" db="EMBL/GenBank/DDBJ databases">
        <title>Discinaceae phylogenomics.</title>
        <authorList>
            <person name="Dirks A.C."/>
            <person name="James T.Y."/>
        </authorList>
    </citation>
    <scope>NUCLEOTIDE SEQUENCE [LARGE SCALE GENOMIC DNA]</scope>
    <source>
        <strain evidence="2 3">ACD0624</strain>
    </source>
</reference>